<evidence type="ECO:0000313" key="2">
    <source>
        <dbReference type="Proteomes" id="UP000018948"/>
    </source>
</evidence>
<dbReference type="AlphaFoldDB" id="W2YI13"/>
<name>W2YI13_PHYNI</name>
<accession>W2YI13</accession>
<evidence type="ECO:0000313" key="1">
    <source>
        <dbReference type="EMBL" id="ETP34462.1"/>
    </source>
</evidence>
<reference evidence="1 2" key="1">
    <citation type="submission" date="2013-11" db="EMBL/GenBank/DDBJ databases">
        <title>The Genome Sequence of Phytophthora parasitica P10297.</title>
        <authorList>
            <consortium name="The Broad Institute Genomics Platform"/>
            <person name="Russ C."/>
            <person name="Tyler B."/>
            <person name="Panabieres F."/>
            <person name="Shan W."/>
            <person name="Tripathy S."/>
            <person name="Grunwald N."/>
            <person name="Machado M."/>
            <person name="Johnson C.S."/>
            <person name="Walker B."/>
            <person name="Young S.K."/>
            <person name="Zeng Q."/>
            <person name="Gargeya S."/>
            <person name="Fitzgerald M."/>
            <person name="Haas B."/>
            <person name="Abouelleil A."/>
            <person name="Allen A.W."/>
            <person name="Alvarado L."/>
            <person name="Arachchi H.M."/>
            <person name="Berlin A.M."/>
            <person name="Chapman S.B."/>
            <person name="Gainer-Dewar J."/>
            <person name="Goldberg J."/>
            <person name="Griggs A."/>
            <person name="Gujja S."/>
            <person name="Hansen M."/>
            <person name="Howarth C."/>
            <person name="Imamovic A."/>
            <person name="Ireland A."/>
            <person name="Larimer J."/>
            <person name="McCowan C."/>
            <person name="Murphy C."/>
            <person name="Pearson M."/>
            <person name="Poon T.W."/>
            <person name="Priest M."/>
            <person name="Roberts A."/>
            <person name="Saif S."/>
            <person name="Shea T."/>
            <person name="Sisk P."/>
            <person name="Sykes S."/>
            <person name="Wortman J."/>
            <person name="Nusbaum C."/>
            <person name="Birren B."/>
        </authorList>
    </citation>
    <scope>NUCLEOTIDE SEQUENCE [LARGE SCALE GENOMIC DNA]</scope>
    <source>
        <strain evidence="1 2">P10297</strain>
    </source>
</reference>
<protein>
    <submittedName>
        <fullName evidence="1">Uncharacterized protein</fullName>
    </submittedName>
</protein>
<feature type="non-terminal residue" evidence="1">
    <location>
        <position position="33"/>
    </location>
</feature>
<proteinExistence type="predicted"/>
<comment type="caution">
    <text evidence="1">The sequence shown here is derived from an EMBL/GenBank/DDBJ whole genome shotgun (WGS) entry which is preliminary data.</text>
</comment>
<dbReference type="OrthoDB" id="101930at2759"/>
<organism evidence="1 2">
    <name type="scientific">Phytophthora nicotianae P10297</name>
    <dbReference type="NCBI Taxonomy" id="1317064"/>
    <lineage>
        <taxon>Eukaryota</taxon>
        <taxon>Sar</taxon>
        <taxon>Stramenopiles</taxon>
        <taxon>Oomycota</taxon>
        <taxon>Peronosporomycetes</taxon>
        <taxon>Peronosporales</taxon>
        <taxon>Peronosporaceae</taxon>
        <taxon>Phytophthora</taxon>
    </lineage>
</organism>
<sequence>MQALLVKDEMKATLNAKIVVELIVELYTSTRSE</sequence>
<gene>
    <name evidence="1" type="ORF">F442_17224</name>
</gene>
<dbReference type="Proteomes" id="UP000018948">
    <property type="component" value="Unassembled WGS sequence"/>
</dbReference>
<dbReference type="EMBL" id="ANIY01003628">
    <property type="protein sequence ID" value="ETP34462.1"/>
    <property type="molecule type" value="Genomic_DNA"/>
</dbReference>